<accession>A0ABX0SPJ0</accession>
<dbReference type="InterPro" id="IPR003767">
    <property type="entry name" value="Malate/L-lactate_DH-like"/>
</dbReference>
<dbReference type="Gene3D" id="1.10.1530.10">
    <property type="match status" value="1"/>
</dbReference>
<dbReference type="RefSeq" id="WP_167111056.1">
    <property type="nucleotide sequence ID" value="NZ_JAANOU010000001.1"/>
</dbReference>
<protein>
    <submittedName>
        <fullName evidence="3">LDH2 family malate/lactate/ureidoglycolate dehydrogenase</fullName>
    </submittedName>
</protein>
<dbReference type="InterPro" id="IPR043144">
    <property type="entry name" value="Mal/L-sulf/L-lact_DH-like_ah"/>
</dbReference>
<evidence type="ECO:0000256" key="1">
    <source>
        <dbReference type="ARBA" id="ARBA00006056"/>
    </source>
</evidence>
<name>A0ABX0SPJ0_9PSEU</name>
<organism evidence="3 4">
    <name type="scientific">Amycolatopsis viridis</name>
    <dbReference type="NCBI Taxonomy" id="185678"/>
    <lineage>
        <taxon>Bacteria</taxon>
        <taxon>Bacillati</taxon>
        <taxon>Actinomycetota</taxon>
        <taxon>Actinomycetes</taxon>
        <taxon>Pseudonocardiales</taxon>
        <taxon>Pseudonocardiaceae</taxon>
        <taxon>Amycolatopsis</taxon>
    </lineage>
</organism>
<dbReference type="Pfam" id="PF02615">
    <property type="entry name" value="Ldh_2"/>
    <property type="match status" value="1"/>
</dbReference>
<evidence type="ECO:0000313" key="4">
    <source>
        <dbReference type="Proteomes" id="UP000754495"/>
    </source>
</evidence>
<dbReference type="PANTHER" id="PTHR11091">
    <property type="entry name" value="OXIDOREDUCTASE-RELATED"/>
    <property type="match status" value="1"/>
</dbReference>
<evidence type="ECO:0000256" key="2">
    <source>
        <dbReference type="ARBA" id="ARBA00023002"/>
    </source>
</evidence>
<gene>
    <name evidence="3" type="ORF">FHX46_000989</name>
</gene>
<keyword evidence="2" id="KW-0560">Oxidoreductase</keyword>
<reference evidence="3 4" key="1">
    <citation type="submission" date="2020-03" db="EMBL/GenBank/DDBJ databases">
        <title>Sequencing the genomes of 1000 actinobacteria strains.</title>
        <authorList>
            <person name="Klenk H.-P."/>
        </authorList>
    </citation>
    <scope>NUCLEOTIDE SEQUENCE [LARGE SCALE GENOMIC DNA]</scope>
    <source>
        <strain evidence="3 4">DSM 45668</strain>
    </source>
</reference>
<dbReference type="SUPFAM" id="SSF89733">
    <property type="entry name" value="L-sulfolactate dehydrogenase-like"/>
    <property type="match status" value="1"/>
</dbReference>
<dbReference type="EMBL" id="JAANOU010000001">
    <property type="protein sequence ID" value="NIH78459.1"/>
    <property type="molecule type" value="Genomic_DNA"/>
</dbReference>
<comment type="caution">
    <text evidence="3">The sequence shown here is derived from an EMBL/GenBank/DDBJ whole genome shotgun (WGS) entry which is preliminary data.</text>
</comment>
<dbReference type="PANTHER" id="PTHR11091:SF0">
    <property type="entry name" value="MALATE DEHYDROGENASE"/>
    <property type="match status" value="1"/>
</dbReference>
<dbReference type="Proteomes" id="UP000754495">
    <property type="component" value="Unassembled WGS sequence"/>
</dbReference>
<evidence type="ECO:0000313" key="3">
    <source>
        <dbReference type="EMBL" id="NIH78459.1"/>
    </source>
</evidence>
<proteinExistence type="inferred from homology"/>
<comment type="similarity">
    <text evidence="1">Belongs to the LDH2/MDH2 oxidoreductase family.</text>
</comment>
<dbReference type="InterPro" id="IPR036111">
    <property type="entry name" value="Mal/L-sulfo/L-lacto_DH-like_sf"/>
</dbReference>
<dbReference type="InterPro" id="IPR043143">
    <property type="entry name" value="Mal/L-sulf/L-lact_DH-like_NADP"/>
</dbReference>
<sequence length="348" mass="36516">MPAVKHGDLTVFATRVLSSIGMPADHAAATAECLVSANLRGLDSHGVLRLLQYAETVREGRVRPDPAVTVRRPRGGHPLVDAGGGYGYVPTLLAADLAVRTAAERGVGVAGVRNSHHFGMGATYVERIARAGLAGIVLSNTGPVLAPPGVRRPLLGNNPLAIAIPRRAPHPPIVLDMAMSQTAFGRIRLAAAESREIPEGWALDADGRPTTDARTALAAGLLAPMGGHKGFGLALIVDLLAGVLTGSRFGARADAHDHPDGGVGHLVIAISPELFLDRTEFETRVEELVGQLRAGDVRDAVLLPGEREQHTERERRRHGIEISADLAAQLAALARTLGVPDPFDGSES</sequence>
<keyword evidence="4" id="KW-1185">Reference proteome</keyword>
<dbReference type="Gene3D" id="3.30.1370.60">
    <property type="entry name" value="Hypothetical oxidoreductase yiak, domain 2"/>
    <property type="match status" value="1"/>
</dbReference>